<protein>
    <submittedName>
        <fullName evidence="3">Beta-lactamase family protein</fullName>
    </submittedName>
</protein>
<evidence type="ECO:0000259" key="2">
    <source>
        <dbReference type="Pfam" id="PF00144"/>
    </source>
</evidence>
<dbReference type="SUPFAM" id="SSF56601">
    <property type="entry name" value="beta-lactamase/transpeptidase-like"/>
    <property type="match status" value="1"/>
</dbReference>
<feature type="domain" description="Beta-lactamase-related" evidence="2">
    <location>
        <begin position="39"/>
        <end position="413"/>
    </location>
</feature>
<evidence type="ECO:0000313" key="3">
    <source>
        <dbReference type="EMBL" id="MCH8615573.1"/>
    </source>
</evidence>
<dbReference type="EMBL" id="JAKZHW010000001">
    <property type="protein sequence ID" value="MCH8615573.1"/>
    <property type="molecule type" value="Genomic_DNA"/>
</dbReference>
<keyword evidence="1" id="KW-0732">Signal</keyword>
<dbReference type="InterPro" id="IPR012338">
    <property type="entry name" value="Beta-lactam/transpept-like"/>
</dbReference>
<evidence type="ECO:0000313" key="4">
    <source>
        <dbReference type="Proteomes" id="UP001203058"/>
    </source>
</evidence>
<reference evidence="3 4" key="1">
    <citation type="submission" date="2022-03" db="EMBL/GenBank/DDBJ databases">
        <authorList>
            <person name="Jo J.-H."/>
            <person name="Im W.-T."/>
        </authorList>
    </citation>
    <scope>NUCLEOTIDE SEQUENCE [LARGE SCALE GENOMIC DNA]</scope>
    <source>
        <strain evidence="3 4">SM33</strain>
    </source>
</reference>
<dbReference type="RefSeq" id="WP_241446376.1">
    <property type="nucleotide sequence ID" value="NZ_JAKZHW010000001.1"/>
</dbReference>
<dbReference type="Proteomes" id="UP001203058">
    <property type="component" value="Unassembled WGS sequence"/>
</dbReference>
<proteinExistence type="predicted"/>
<dbReference type="InterPro" id="IPR050789">
    <property type="entry name" value="Diverse_Enzym_Activities"/>
</dbReference>
<evidence type="ECO:0000256" key="1">
    <source>
        <dbReference type="SAM" id="SignalP"/>
    </source>
</evidence>
<organism evidence="3 4">
    <name type="scientific">Sphingomonas telluris</name>
    <dbReference type="NCBI Taxonomy" id="2907998"/>
    <lineage>
        <taxon>Bacteria</taxon>
        <taxon>Pseudomonadati</taxon>
        <taxon>Pseudomonadota</taxon>
        <taxon>Alphaproteobacteria</taxon>
        <taxon>Sphingomonadales</taxon>
        <taxon>Sphingomonadaceae</taxon>
        <taxon>Sphingomonas</taxon>
    </lineage>
</organism>
<dbReference type="Pfam" id="PF00144">
    <property type="entry name" value="Beta-lactamase"/>
    <property type="match status" value="1"/>
</dbReference>
<name>A0ABS9VLH5_9SPHN</name>
<dbReference type="InterPro" id="IPR001466">
    <property type="entry name" value="Beta-lactam-related"/>
</dbReference>
<comment type="caution">
    <text evidence="3">The sequence shown here is derived from an EMBL/GenBank/DDBJ whole genome shotgun (WGS) entry which is preliminary data.</text>
</comment>
<sequence length="426" mass="47001">MKALMLAAAAAVMASGASAAAPKKPVASASQFRIDKARIDKALQQMVADGRAAGTSALVWKDGREVYFGTAGYADREAKKPMRRDTLVQIFSMTKPVTGVAIMQLWEQGKFGLDDPLSMYLPDFANTKVFIGKDSAGNPILQAPRRPILIRDVLRHTAGFGYGPGDSYPEQAFATADPLNLNNELTEFGRRLATVPLLYEPGTKWRYSSAVDVQALLVEKLSGQPYETYVRQHILDPLGMKDSGWTQPEANFARLARGYVKGPDGTLQRKSDTDLRRMNFDPARKLTMGGAGIVSSLDDYMRFARMLLNKGSLEGVQLLKPSTVKLMSTNHLDARVTERQWLPDKGNGGFGFDFAVRTGQPKTAEENRGAVGEFFWDGAWTTLFWVDPANNLAAVYFVQSDPFNRSLHRDIRRAVYGDNYLGPKGD</sequence>
<accession>A0ABS9VLH5</accession>
<dbReference type="PANTHER" id="PTHR43283">
    <property type="entry name" value="BETA-LACTAMASE-RELATED"/>
    <property type="match status" value="1"/>
</dbReference>
<feature type="chain" id="PRO_5046860193" evidence="1">
    <location>
        <begin position="20"/>
        <end position="426"/>
    </location>
</feature>
<feature type="signal peptide" evidence="1">
    <location>
        <begin position="1"/>
        <end position="19"/>
    </location>
</feature>
<gene>
    <name evidence="3" type="ORF">LZ016_05605</name>
</gene>
<keyword evidence="4" id="KW-1185">Reference proteome</keyword>
<dbReference type="Gene3D" id="3.40.710.10">
    <property type="entry name" value="DD-peptidase/beta-lactamase superfamily"/>
    <property type="match status" value="1"/>
</dbReference>
<dbReference type="PANTHER" id="PTHR43283:SF3">
    <property type="entry name" value="BETA-LACTAMASE FAMILY PROTEIN (AFU_ORTHOLOGUE AFUA_5G07500)"/>
    <property type="match status" value="1"/>
</dbReference>